<reference evidence="2" key="1">
    <citation type="journal article" date="2019" name="bioRxiv">
        <title>The Genome of the Zebra Mussel, Dreissena polymorpha: A Resource for Invasive Species Research.</title>
        <authorList>
            <person name="McCartney M.A."/>
            <person name="Auch B."/>
            <person name="Kono T."/>
            <person name="Mallez S."/>
            <person name="Zhang Y."/>
            <person name="Obille A."/>
            <person name="Becker A."/>
            <person name="Abrahante J.E."/>
            <person name="Garbe J."/>
            <person name="Badalamenti J.P."/>
            <person name="Herman A."/>
            <person name="Mangelson H."/>
            <person name="Liachko I."/>
            <person name="Sullivan S."/>
            <person name="Sone E.D."/>
            <person name="Koren S."/>
            <person name="Silverstein K.A.T."/>
            <person name="Beckman K.B."/>
            <person name="Gohl D.M."/>
        </authorList>
    </citation>
    <scope>NUCLEOTIDE SEQUENCE</scope>
    <source>
        <strain evidence="2">Duluth1</strain>
        <tissue evidence="2">Whole animal</tissue>
    </source>
</reference>
<evidence type="ECO:0000313" key="2">
    <source>
        <dbReference type="EMBL" id="KAH3850735.1"/>
    </source>
</evidence>
<feature type="compositionally biased region" description="Polar residues" evidence="1">
    <location>
        <begin position="1"/>
        <end position="10"/>
    </location>
</feature>
<reference evidence="2" key="2">
    <citation type="submission" date="2020-11" db="EMBL/GenBank/DDBJ databases">
        <authorList>
            <person name="McCartney M.A."/>
            <person name="Auch B."/>
            <person name="Kono T."/>
            <person name="Mallez S."/>
            <person name="Becker A."/>
            <person name="Gohl D.M."/>
            <person name="Silverstein K.A.T."/>
            <person name="Koren S."/>
            <person name="Bechman K.B."/>
            <person name="Herman A."/>
            <person name="Abrahante J.E."/>
            <person name="Garbe J."/>
        </authorList>
    </citation>
    <scope>NUCLEOTIDE SEQUENCE</scope>
    <source>
        <strain evidence="2">Duluth1</strain>
        <tissue evidence="2">Whole animal</tissue>
    </source>
</reference>
<evidence type="ECO:0000256" key="1">
    <source>
        <dbReference type="SAM" id="MobiDB-lite"/>
    </source>
</evidence>
<comment type="caution">
    <text evidence="2">The sequence shown here is derived from an EMBL/GenBank/DDBJ whole genome shotgun (WGS) entry which is preliminary data.</text>
</comment>
<gene>
    <name evidence="2" type="ORF">DPMN_093208</name>
</gene>
<organism evidence="2 3">
    <name type="scientific">Dreissena polymorpha</name>
    <name type="common">Zebra mussel</name>
    <name type="synonym">Mytilus polymorpha</name>
    <dbReference type="NCBI Taxonomy" id="45954"/>
    <lineage>
        <taxon>Eukaryota</taxon>
        <taxon>Metazoa</taxon>
        <taxon>Spiralia</taxon>
        <taxon>Lophotrochozoa</taxon>
        <taxon>Mollusca</taxon>
        <taxon>Bivalvia</taxon>
        <taxon>Autobranchia</taxon>
        <taxon>Heteroconchia</taxon>
        <taxon>Euheterodonta</taxon>
        <taxon>Imparidentia</taxon>
        <taxon>Neoheterodontei</taxon>
        <taxon>Myida</taxon>
        <taxon>Dreissenoidea</taxon>
        <taxon>Dreissenidae</taxon>
        <taxon>Dreissena</taxon>
    </lineage>
</organism>
<feature type="compositionally biased region" description="Basic residues" evidence="1">
    <location>
        <begin position="43"/>
        <end position="53"/>
    </location>
</feature>
<dbReference type="EMBL" id="JAIWYP010000003">
    <property type="protein sequence ID" value="KAH3850735.1"/>
    <property type="molecule type" value="Genomic_DNA"/>
</dbReference>
<proteinExistence type="predicted"/>
<name>A0A9D4L3G3_DREPO</name>
<protein>
    <submittedName>
        <fullName evidence="2">Uncharacterized protein</fullName>
    </submittedName>
</protein>
<keyword evidence="3" id="KW-1185">Reference proteome</keyword>
<dbReference type="AlphaFoldDB" id="A0A9D4L3G3"/>
<accession>A0A9D4L3G3</accession>
<feature type="region of interest" description="Disordered" evidence="1">
    <location>
        <begin position="1"/>
        <end position="53"/>
    </location>
</feature>
<dbReference type="Proteomes" id="UP000828390">
    <property type="component" value="Unassembled WGS sequence"/>
</dbReference>
<evidence type="ECO:0000313" key="3">
    <source>
        <dbReference type="Proteomes" id="UP000828390"/>
    </source>
</evidence>
<sequence length="100" mass="11019">MYGPIVSSSHHGIKLGLHSEQRNSDTIDSSAHHNQNRSENHGMHRLSHNSQKRKRWSALRVILSAVQIRLSSLCKHGLLSLALKFATPIVGIVLGHLASS</sequence>